<dbReference type="GO" id="GO:0035091">
    <property type="term" value="F:phosphatidylinositol binding"/>
    <property type="evidence" value="ECO:0007669"/>
    <property type="project" value="TreeGrafter"/>
</dbReference>
<dbReference type="OrthoDB" id="271164at2759"/>
<proteinExistence type="predicted"/>
<gene>
    <name evidence="2" type="ORF">BOX15_Mlig018274g1</name>
</gene>
<dbReference type="Pfam" id="PF09325">
    <property type="entry name" value="Vps5"/>
    <property type="match status" value="1"/>
</dbReference>
<sequence length="260" mass="27697">ALAASIGDSVAALGLQGALAADEEPDEWFADRYDELDEAAGRLGRLRACLESVAGQRRTYASQTGRLAENLGRLAGTQRNAELGLALGRMAQSIISLCQLQASQAEVEELELCDLLADHNDGLASQRDCLTERARARRALSDAETALNKRREARIRAELAGRAAASGPSPADIEAFEDEVERRQLDFEAVSQAARRELARADRRRDVELRAAVAACLRSQAEAARRALIGLEAAASETAALLAPADRAVSQSVTGSSADC</sequence>
<protein>
    <recommendedName>
        <fullName evidence="1">Sorting nexin/Vps5-like C-terminal domain-containing protein</fullName>
    </recommendedName>
</protein>
<reference evidence="2 3" key="1">
    <citation type="submission" date="2017-06" db="EMBL/GenBank/DDBJ databases">
        <title>A platform for efficient transgenesis in Macrostomum lignano, a flatworm model organism for stem cell research.</title>
        <authorList>
            <person name="Berezikov E."/>
        </authorList>
    </citation>
    <scope>NUCLEOTIDE SEQUENCE [LARGE SCALE GENOMIC DNA]</scope>
    <source>
        <strain evidence="2">DV1</strain>
        <tissue evidence="2">Whole organism</tissue>
    </source>
</reference>
<dbReference type="PANTHER" id="PTHR10555">
    <property type="entry name" value="SORTING NEXIN"/>
    <property type="match status" value="1"/>
</dbReference>
<feature type="non-terminal residue" evidence="2">
    <location>
        <position position="1"/>
    </location>
</feature>
<dbReference type="EMBL" id="NIVC01002211">
    <property type="protein sequence ID" value="PAA59931.1"/>
    <property type="molecule type" value="Genomic_DNA"/>
</dbReference>
<keyword evidence="3" id="KW-1185">Reference proteome</keyword>
<name>A0A267EEE3_9PLAT</name>
<dbReference type="Proteomes" id="UP000215902">
    <property type="component" value="Unassembled WGS sequence"/>
</dbReference>
<organism evidence="2 3">
    <name type="scientific">Macrostomum lignano</name>
    <dbReference type="NCBI Taxonomy" id="282301"/>
    <lineage>
        <taxon>Eukaryota</taxon>
        <taxon>Metazoa</taxon>
        <taxon>Spiralia</taxon>
        <taxon>Lophotrochozoa</taxon>
        <taxon>Platyhelminthes</taxon>
        <taxon>Rhabditophora</taxon>
        <taxon>Macrostomorpha</taxon>
        <taxon>Macrostomida</taxon>
        <taxon>Macrostomidae</taxon>
        <taxon>Macrostomum</taxon>
    </lineage>
</organism>
<evidence type="ECO:0000313" key="3">
    <source>
        <dbReference type="Proteomes" id="UP000215902"/>
    </source>
</evidence>
<dbReference type="InterPro" id="IPR027267">
    <property type="entry name" value="AH/BAR_dom_sf"/>
</dbReference>
<accession>A0A267EEE3</accession>
<dbReference type="AlphaFoldDB" id="A0A267EEE3"/>
<evidence type="ECO:0000259" key="1">
    <source>
        <dbReference type="Pfam" id="PF09325"/>
    </source>
</evidence>
<dbReference type="GO" id="GO:0005768">
    <property type="term" value="C:endosome"/>
    <property type="evidence" value="ECO:0007669"/>
    <property type="project" value="TreeGrafter"/>
</dbReference>
<dbReference type="Gene3D" id="1.20.1270.60">
    <property type="entry name" value="Arfaptin homology (AH) domain/BAR domain"/>
    <property type="match status" value="1"/>
</dbReference>
<dbReference type="PANTHER" id="PTHR10555:SF170">
    <property type="entry name" value="FI18122P1"/>
    <property type="match status" value="1"/>
</dbReference>
<evidence type="ECO:0000313" key="2">
    <source>
        <dbReference type="EMBL" id="PAA59931.1"/>
    </source>
</evidence>
<dbReference type="STRING" id="282301.A0A267EEE3"/>
<feature type="domain" description="Sorting nexin/Vps5-like C-terminal" evidence="1">
    <location>
        <begin position="23"/>
        <end position="226"/>
    </location>
</feature>
<dbReference type="InterPro" id="IPR015404">
    <property type="entry name" value="Vps5_C"/>
</dbReference>
<comment type="caution">
    <text evidence="2">The sequence shown here is derived from an EMBL/GenBank/DDBJ whole genome shotgun (WGS) entry which is preliminary data.</text>
</comment>